<dbReference type="InterPro" id="IPR001537">
    <property type="entry name" value="SpoU_MeTrfase"/>
</dbReference>
<dbReference type="GO" id="GO:0003723">
    <property type="term" value="F:RNA binding"/>
    <property type="evidence" value="ECO:0007669"/>
    <property type="project" value="InterPro"/>
</dbReference>
<name>A0A9D1HUH2_9FIRM</name>
<gene>
    <name evidence="5" type="primary">rlmB</name>
    <name evidence="5" type="ORF">IAD51_06590</name>
</gene>
<dbReference type="NCBIfam" id="TIGR00186">
    <property type="entry name" value="rRNA_methyl_3"/>
    <property type="match status" value="1"/>
</dbReference>
<sequence>MLIYGRNPVREAFRAGKTFDRIYFLKGERDARLSPLFSQAKENGVPVEYADRAVLDRLCGGGNHQGVAAAVSDFVYASLDDIFACAEARGEKLLVVLLDGITDPHNLGAIVRSAECFGAHGIVIPARRSVSVTDTVVKVASGATEHMLIAKVTNLNDAIRELKERNVWVYACDFGGKDPKYADLTDNIALVVGSEGEGVRQLTRKLCDDVITIPEHGKINSLNASVAAGVVLYETARQRG</sequence>
<dbReference type="InterPro" id="IPR029028">
    <property type="entry name" value="Alpha/beta_knot_MTases"/>
</dbReference>
<reference evidence="5" key="1">
    <citation type="submission" date="2020-10" db="EMBL/GenBank/DDBJ databases">
        <authorList>
            <person name="Gilroy R."/>
        </authorList>
    </citation>
    <scope>NUCLEOTIDE SEQUENCE</scope>
    <source>
        <strain evidence="5">1063</strain>
    </source>
</reference>
<dbReference type="InterPro" id="IPR004441">
    <property type="entry name" value="rRNA_MeTrfase_TrmH"/>
</dbReference>
<dbReference type="CDD" id="cd18103">
    <property type="entry name" value="SpoU-like_RlmB"/>
    <property type="match status" value="1"/>
</dbReference>
<dbReference type="SMART" id="SM00967">
    <property type="entry name" value="SpoU_sub_bind"/>
    <property type="match status" value="1"/>
</dbReference>
<comment type="caution">
    <text evidence="5">The sequence shown here is derived from an EMBL/GenBank/DDBJ whole genome shotgun (WGS) entry which is preliminary data.</text>
</comment>
<dbReference type="SUPFAM" id="SSF55315">
    <property type="entry name" value="L30e-like"/>
    <property type="match status" value="1"/>
</dbReference>
<keyword evidence="3" id="KW-0808">Transferase</keyword>
<dbReference type="SUPFAM" id="SSF75217">
    <property type="entry name" value="alpha/beta knot"/>
    <property type="match status" value="1"/>
</dbReference>
<dbReference type="Proteomes" id="UP000824088">
    <property type="component" value="Unassembled WGS sequence"/>
</dbReference>
<evidence type="ECO:0000259" key="4">
    <source>
        <dbReference type="SMART" id="SM00967"/>
    </source>
</evidence>
<dbReference type="InterPro" id="IPR013123">
    <property type="entry name" value="SpoU_subst-bd"/>
</dbReference>
<dbReference type="GO" id="GO:0005829">
    <property type="term" value="C:cytosol"/>
    <property type="evidence" value="ECO:0007669"/>
    <property type="project" value="TreeGrafter"/>
</dbReference>
<organism evidence="5 6">
    <name type="scientific">Candidatus Limadaptatus stercorigallinarum</name>
    <dbReference type="NCBI Taxonomy" id="2840845"/>
    <lineage>
        <taxon>Bacteria</taxon>
        <taxon>Bacillati</taxon>
        <taxon>Bacillota</taxon>
        <taxon>Clostridia</taxon>
        <taxon>Eubacteriales</taxon>
        <taxon>Candidatus Limadaptatus</taxon>
    </lineage>
</organism>
<dbReference type="PANTHER" id="PTHR46429:SF1">
    <property type="entry name" value="23S RRNA (GUANOSINE-2'-O-)-METHYLTRANSFERASE RLMB"/>
    <property type="match status" value="1"/>
</dbReference>
<dbReference type="Gene3D" id="3.40.1280.10">
    <property type="match status" value="1"/>
</dbReference>
<dbReference type="EMBL" id="DVMN01000118">
    <property type="protein sequence ID" value="HIU21873.1"/>
    <property type="molecule type" value="Genomic_DNA"/>
</dbReference>
<dbReference type="InterPro" id="IPR029026">
    <property type="entry name" value="tRNA_m1G_MTases_N"/>
</dbReference>
<dbReference type="Gene3D" id="3.30.1330.30">
    <property type="match status" value="1"/>
</dbReference>
<evidence type="ECO:0000256" key="1">
    <source>
        <dbReference type="ARBA" id="ARBA00007228"/>
    </source>
</evidence>
<dbReference type="FunFam" id="3.40.1280.10:FF:000008">
    <property type="entry name" value="Group 3 RNA methyltransferase TrmH"/>
    <property type="match status" value="1"/>
</dbReference>
<evidence type="ECO:0000313" key="5">
    <source>
        <dbReference type="EMBL" id="HIU21873.1"/>
    </source>
</evidence>
<accession>A0A9D1HUH2</accession>
<feature type="domain" description="RNA 2-O ribose methyltransferase substrate binding" evidence="4">
    <location>
        <begin position="2"/>
        <end position="77"/>
    </location>
</feature>
<dbReference type="AlphaFoldDB" id="A0A9D1HUH2"/>
<comment type="similarity">
    <text evidence="1">Belongs to the class IV-like SAM-binding methyltransferase superfamily. RNA methyltransferase TrmH family.</text>
</comment>
<dbReference type="Pfam" id="PF08032">
    <property type="entry name" value="SpoU_sub_bind"/>
    <property type="match status" value="1"/>
</dbReference>
<dbReference type="PANTHER" id="PTHR46429">
    <property type="entry name" value="23S RRNA (GUANOSINE-2'-O-)-METHYLTRANSFERASE RLMB"/>
    <property type="match status" value="1"/>
</dbReference>
<dbReference type="GO" id="GO:0006396">
    <property type="term" value="P:RNA processing"/>
    <property type="evidence" value="ECO:0007669"/>
    <property type="project" value="InterPro"/>
</dbReference>
<dbReference type="Pfam" id="PF00588">
    <property type="entry name" value="SpoU_methylase"/>
    <property type="match status" value="1"/>
</dbReference>
<evidence type="ECO:0000313" key="6">
    <source>
        <dbReference type="Proteomes" id="UP000824088"/>
    </source>
</evidence>
<dbReference type="InterPro" id="IPR029064">
    <property type="entry name" value="Ribosomal_eL30-like_sf"/>
</dbReference>
<protein>
    <submittedName>
        <fullName evidence="5">23S rRNA (Guanosine(2251)-2'-O)-methyltransferase RlmB</fullName>
    </submittedName>
</protein>
<dbReference type="GO" id="GO:0032259">
    <property type="term" value="P:methylation"/>
    <property type="evidence" value="ECO:0007669"/>
    <property type="project" value="UniProtKB-KW"/>
</dbReference>
<evidence type="ECO:0000256" key="3">
    <source>
        <dbReference type="ARBA" id="ARBA00022679"/>
    </source>
</evidence>
<proteinExistence type="inferred from homology"/>
<reference evidence="5" key="2">
    <citation type="journal article" date="2021" name="PeerJ">
        <title>Extensive microbial diversity within the chicken gut microbiome revealed by metagenomics and culture.</title>
        <authorList>
            <person name="Gilroy R."/>
            <person name="Ravi A."/>
            <person name="Getino M."/>
            <person name="Pursley I."/>
            <person name="Horton D.L."/>
            <person name="Alikhan N.F."/>
            <person name="Baker D."/>
            <person name="Gharbi K."/>
            <person name="Hall N."/>
            <person name="Watson M."/>
            <person name="Adriaenssens E.M."/>
            <person name="Foster-Nyarko E."/>
            <person name="Jarju S."/>
            <person name="Secka A."/>
            <person name="Antonio M."/>
            <person name="Oren A."/>
            <person name="Chaudhuri R.R."/>
            <person name="La Ragione R."/>
            <person name="Hildebrand F."/>
            <person name="Pallen M.J."/>
        </authorList>
    </citation>
    <scope>NUCLEOTIDE SEQUENCE</scope>
    <source>
        <strain evidence="5">1063</strain>
    </source>
</reference>
<dbReference type="GO" id="GO:0008173">
    <property type="term" value="F:RNA methyltransferase activity"/>
    <property type="evidence" value="ECO:0007669"/>
    <property type="project" value="InterPro"/>
</dbReference>
<evidence type="ECO:0000256" key="2">
    <source>
        <dbReference type="ARBA" id="ARBA00022603"/>
    </source>
</evidence>
<keyword evidence="2" id="KW-0489">Methyltransferase</keyword>